<dbReference type="OMA" id="MDENPCA"/>
<dbReference type="InterPro" id="IPR043504">
    <property type="entry name" value="Peptidase_S1_PA_chymotrypsin"/>
</dbReference>
<evidence type="ECO:0000256" key="4">
    <source>
        <dbReference type="ARBA" id="ARBA00022729"/>
    </source>
</evidence>
<protein>
    <recommendedName>
        <fullName evidence="10">trypsin</fullName>
        <ecNumber evidence="10">3.4.21.4</ecNumber>
    </recommendedName>
</protein>
<dbReference type="Gene3D" id="2.40.10.10">
    <property type="entry name" value="Trypsin-like serine proteases"/>
    <property type="match status" value="1"/>
</dbReference>
<dbReference type="InterPro" id="IPR001314">
    <property type="entry name" value="Peptidase_S1A"/>
</dbReference>
<keyword evidence="13" id="KW-0472">Membrane</keyword>
<evidence type="ECO:0000256" key="8">
    <source>
        <dbReference type="ARBA" id="ARBA00023157"/>
    </source>
</evidence>
<dbReference type="InterPro" id="IPR009003">
    <property type="entry name" value="Peptidase_S1_PA"/>
</dbReference>
<evidence type="ECO:0000256" key="6">
    <source>
        <dbReference type="ARBA" id="ARBA00022825"/>
    </source>
</evidence>
<dbReference type="CDD" id="cd00190">
    <property type="entry name" value="Tryp_SPc"/>
    <property type="match status" value="1"/>
</dbReference>
<comment type="catalytic activity">
    <reaction evidence="9">
        <text>Preferential cleavage: Arg-|-Xaa, Lys-|-Xaa.</text>
        <dbReference type="EC" id="3.4.21.4"/>
    </reaction>
</comment>
<proteinExistence type="inferred from homology"/>
<feature type="chain" id="PRO_5018066935" description="trypsin" evidence="11">
    <location>
        <begin position="31"/>
        <end position="314"/>
    </location>
</feature>
<dbReference type="InterPro" id="IPR018114">
    <property type="entry name" value="TRYPSIN_HIS"/>
</dbReference>
<dbReference type="SMART" id="SM00020">
    <property type="entry name" value="Tryp_SPc"/>
    <property type="match status" value="1"/>
</dbReference>
<keyword evidence="6" id="KW-0720">Serine protease</keyword>
<dbReference type="SUPFAM" id="SSF50494">
    <property type="entry name" value="Trypsin-like serine proteases"/>
    <property type="match status" value="1"/>
</dbReference>
<evidence type="ECO:0000259" key="12">
    <source>
        <dbReference type="PROSITE" id="PS50240"/>
    </source>
</evidence>
<keyword evidence="13" id="KW-0812">Transmembrane</keyword>
<keyword evidence="8" id="KW-1015">Disulfide bond</keyword>
<keyword evidence="4 11" id="KW-0732">Signal</keyword>
<dbReference type="OrthoDB" id="10059102at2759"/>
<evidence type="ECO:0000256" key="2">
    <source>
        <dbReference type="ARBA" id="ARBA00007664"/>
    </source>
</evidence>
<name>A0A3B0J8D9_DROGU</name>
<feature type="signal peptide" evidence="11">
    <location>
        <begin position="1"/>
        <end position="30"/>
    </location>
</feature>
<dbReference type="GO" id="GO:0005576">
    <property type="term" value="C:extracellular region"/>
    <property type="evidence" value="ECO:0007669"/>
    <property type="project" value="UniProtKB-SubCell"/>
</dbReference>
<feature type="domain" description="Peptidase S1" evidence="12">
    <location>
        <begin position="62"/>
        <end position="286"/>
    </location>
</feature>
<reference evidence="14" key="1">
    <citation type="submission" date="2018-01" db="EMBL/GenBank/DDBJ databases">
        <authorList>
            <person name="Alioto T."/>
            <person name="Alioto T."/>
        </authorList>
    </citation>
    <scope>NUCLEOTIDE SEQUENCE [LARGE SCALE GENOMIC DNA]</scope>
</reference>
<dbReference type="PROSITE" id="PS00134">
    <property type="entry name" value="TRYPSIN_HIS"/>
    <property type="match status" value="1"/>
</dbReference>
<evidence type="ECO:0000256" key="10">
    <source>
        <dbReference type="ARBA" id="ARBA00038868"/>
    </source>
</evidence>
<comment type="subcellular location">
    <subcellularLocation>
        <location evidence="1">Secreted</location>
        <location evidence="1">Extracellular space</location>
    </subcellularLocation>
</comment>
<evidence type="ECO:0000256" key="9">
    <source>
        <dbReference type="ARBA" id="ARBA00036320"/>
    </source>
</evidence>
<keyword evidence="3 13" id="KW-0645">Protease</keyword>
<evidence type="ECO:0000256" key="5">
    <source>
        <dbReference type="ARBA" id="ARBA00022801"/>
    </source>
</evidence>
<dbReference type="InterPro" id="IPR001254">
    <property type="entry name" value="Trypsin_dom"/>
</dbReference>
<keyword evidence="5" id="KW-0378">Hydrolase</keyword>
<dbReference type="STRING" id="7266.A0A3B0J8D9"/>
<dbReference type="InterPro" id="IPR050430">
    <property type="entry name" value="Peptidase_S1"/>
</dbReference>
<evidence type="ECO:0000256" key="1">
    <source>
        <dbReference type="ARBA" id="ARBA00004239"/>
    </source>
</evidence>
<keyword evidence="7" id="KW-0865">Zymogen</keyword>
<dbReference type="Proteomes" id="UP000268350">
    <property type="component" value="Unassembled WGS sequence"/>
</dbReference>
<dbReference type="PANTHER" id="PTHR24276:SF91">
    <property type="entry name" value="AT26814P-RELATED"/>
    <property type="match status" value="1"/>
</dbReference>
<keyword evidence="14" id="KW-1185">Reference proteome</keyword>
<sequence>MEIRNLSSFMLFLLLFLLLAFICFTSSSNAAHNPLSELPRRRIKRISTPFFQATKTLELAKYVVSLRSRTPRKYFGDNHYCGGVILSRTFIMTAAHCTMDSRKIQHRPRVLLVVAGTPNRLKFYRGRTVNVPVKDIYVPKNFTMFNTNNIALLRLAMELPDNPYIAIASLPTHEPVYNINYTLLGWGRVYKGGPLASSILHVEIKLLDYQTCDDMLHTFKPEMMCAGNLENDLDENPCAGDTGSPLLLNGTVYGIVSYRIGCGSRSLPSVYTNVFAHLKWIDDTMKSVSTRLSSSFNILAANFALLMSATRINE</sequence>
<dbReference type="PROSITE" id="PS50240">
    <property type="entry name" value="TRYPSIN_DOM"/>
    <property type="match status" value="1"/>
</dbReference>
<dbReference type="PRINTS" id="PR00722">
    <property type="entry name" value="CHYMOTRYPSIN"/>
</dbReference>
<organism evidence="13 14">
    <name type="scientific">Drosophila guanche</name>
    <name type="common">Fruit fly</name>
    <dbReference type="NCBI Taxonomy" id="7266"/>
    <lineage>
        <taxon>Eukaryota</taxon>
        <taxon>Metazoa</taxon>
        <taxon>Ecdysozoa</taxon>
        <taxon>Arthropoda</taxon>
        <taxon>Hexapoda</taxon>
        <taxon>Insecta</taxon>
        <taxon>Pterygota</taxon>
        <taxon>Neoptera</taxon>
        <taxon>Endopterygota</taxon>
        <taxon>Diptera</taxon>
        <taxon>Brachycera</taxon>
        <taxon>Muscomorpha</taxon>
        <taxon>Ephydroidea</taxon>
        <taxon>Drosophilidae</taxon>
        <taxon>Drosophila</taxon>
        <taxon>Sophophora</taxon>
    </lineage>
</organism>
<evidence type="ECO:0000313" key="14">
    <source>
        <dbReference type="Proteomes" id="UP000268350"/>
    </source>
</evidence>
<dbReference type="EMBL" id="OUUW01000002">
    <property type="protein sequence ID" value="SPP76533.1"/>
    <property type="molecule type" value="Genomic_DNA"/>
</dbReference>
<dbReference type="GO" id="GO:0004252">
    <property type="term" value="F:serine-type endopeptidase activity"/>
    <property type="evidence" value="ECO:0007669"/>
    <property type="project" value="UniProtKB-EC"/>
</dbReference>
<evidence type="ECO:0000313" key="13">
    <source>
        <dbReference type="EMBL" id="SPP76533.1"/>
    </source>
</evidence>
<evidence type="ECO:0000256" key="3">
    <source>
        <dbReference type="ARBA" id="ARBA00022670"/>
    </source>
</evidence>
<gene>
    <name evidence="13" type="ORF">DGUA_6G007080</name>
</gene>
<evidence type="ECO:0000256" key="11">
    <source>
        <dbReference type="SAM" id="SignalP"/>
    </source>
</evidence>
<dbReference type="AlphaFoldDB" id="A0A3B0J8D9"/>
<comment type="similarity">
    <text evidence="2">Belongs to the peptidase S1 family.</text>
</comment>
<dbReference type="GO" id="GO:0006508">
    <property type="term" value="P:proteolysis"/>
    <property type="evidence" value="ECO:0007669"/>
    <property type="project" value="UniProtKB-KW"/>
</dbReference>
<dbReference type="PANTHER" id="PTHR24276">
    <property type="entry name" value="POLYSERASE-RELATED"/>
    <property type="match status" value="1"/>
</dbReference>
<accession>A0A3B0J8D9</accession>
<dbReference type="EC" id="3.4.21.4" evidence="10"/>
<dbReference type="Pfam" id="PF00089">
    <property type="entry name" value="Trypsin"/>
    <property type="match status" value="1"/>
</dbReference>
<evidence type="ECO:0000256" key="7">
    <source>
        <dbReference type="ARBA" id="ARBA00023145"/>
    </source>
</evidence>